<dbReference type="AlphaFoldDB" id="A0A0S4J1V1"/>
<proteinExistence type="predicted"/>
<protein>
    <submittedName>
        <fullName evidence="1">Uncharacterized protein</fullName>
    </submittedName>
</protein>
<reference evidence="2" key="1">
    <citation type="submission" date="2015-09" db="EMBL/GenBank/DDBJ databases">
        <authorList>
            <consortium name="Pathogen Informatics"/>
        </authorList>
    </citation>
    <scope>NUCLEOTIDE SEQUENCE [LARGE SCALE GENOMIC DNA]</scope>
    <source>
        <strain evidence="2">Lake Konstanz</strain>
    </source>
</reference>
<evidence type="ECO:0000313" key="2">
    <source>
        <dbReference type="Proteomes" id="UP000051952"/>
    </source>
</evidence>
<dbReference type="EMBL" id="CYKH01000903">
    <property type="protein sequence ID" value="CUG61854.1"/>
    <property type="molecule type" value="Genomic_DNA"/>
</dbReference>
<dbReference type="Proteomes" id="UP000051952">
    <property type="component" value="Unassembled WGS sequence"/>
</dbReference>
<organism evidence="1 2">
    <name type="scientific">Bodo saltans</name>
    <name type="common">Flagellated protozoan</name>
    <dbReference type="NCBI Taxonomy" id="75058"/>
    <lineage>
        <taxon>Eukaryota</taxon>
        <taxon>Discoba</taxon>
        <taxon>Euglenozoa</taxon>
        <taxon>Kinetoplastea</taxon>
        <taxon>Metakinetoplastina</taxon>
        <taxon>Eubodonida</taxon>
        <taxon>Bodonidae</taxon>
        <taxon>Bodo</taxon>
    </lineage>
</organism>
<evidence type="ECO:0000313" key="1">
    <source>
        <dbReference type="EMBL" id="CUG61854.1"/>
    </source>
</evidence>
<name>A0A0S4J1V1_BODSA</name>
<accession>A0A0S4J1V1</accession>
<gene>
    <name evidence="1" type="ORF">BSAL_05580</name>
</gene>
<keyword evidence="2" id="KW-1185">Reference proteome</keyword>
<dbReference type="OrthoDB" id="278126at2759"/>
<sequence length="194" mass="21818">MVSKKSGRTFSGTNLHVKAVEIPASAHQNFTDRTLALMHSIDRDDSNELSWMKTLRPARSLIHPAEAFLQGIKKLRPALHFNTFDESKLASRRSAKRLKEKRAALKRRDERMAPTAAMKAVNLKKIPRTGGRATTEEVKFLSRGKENKRALDHIAAFHNKKSKLKQTDAAIMGAKKERKANVKKVKKAKIGSKL</sequence>
<dbReference type="VEuPathDB" id="TriTrypDB:BSAL_05580"/>